<feature type="region of interest" description="Disordered" evidence="1">
    <location>
        <begin position="146"/>
        <end position="173"/>
    </location>
</feature>
<accession>A0A369B4H7</accession>
<dbReference type="InterPro" id="IPR014229">
    <property type="entry name" value="Spore_YtfJ"/>
</dbReference>
<gene>
    <name evidence="2" type="ORF">DFR58_111106</name>
</gene>
<dbReference type="EMBL" id="QPJT01000011">
    <property type="protein sequence ID" value="RCX16361.1"/>
    <property type="molecule type" value="Genomic_DNA"/>
</dbReference>
<proteinExistence type="predicted"/>
<dbReference type="PIRSF" id="PIRSF021377">
    <property type="entry name" value="YtfJ"/>
    <property type="match status" value="1"/>
</dbReference>
<dbReference type="PANTHER" id="PTHR39162:SF1">
    <property type="entry name" value="SPORULATION PROTEIN YTFJ"/>
    <property type="match status" value="1"/>
</dbReference>
<dbReference type="AlphaFoldDB" id="A0A369B4H7"/>
<keyword evidence="3" id="KW-1185">Reference proteome</keyword>
<organism evidence="2 3">
    <name type="scientific">Anaerobacterium chartisolvens</name>
    <dbReference type="NCBI Taxonomy" id="1297424"/>
    <lineage>
        <taxon>Bacteria</taxon>
        <taxon>Bacillati</taxon>
        <taxon>Bacillota</taxon>
        <taxon>Clostridia</taxon>
        <taxon>Eubacteriales</taxon>
        <taxon>Oscillospiraceae</taxon>
        <taxon>Anaerobacterium</taxon>
    </lineage>
</organism>
<sequence length="173" mass="18519">MTSVSEKENKGRTVIQMADQHPIEGLMATAMESIRDMVDVNTIVGDAVQAPDGTVIIPISKVAFGFAAGGGEFNSCCASGDRREEDDESKGKFPFAGGSGGGVSINPVAFMVVGQDQIKLLPVNINSSLDRILDVMPELMRKASDGIKKKVTVRKERKQGDKAEDCEQEKEGD</sequence>
<protein>
    <submittedName>
        <fullName evidence="2">Sporulation protein YtfJ</fullName>
    </submittedName>
</protein>
<evidence type="ECO:0000313" key="3">
    <source>
        <dbReference type="Proteomes" id="UP000253034"/>
    </source>
</evidence>
<reference evidence="2 3" key="1">
    <citation type="submission" date="2018-07" db="EMBL/GenBank/DDBJ databases">
        <title>Genomic Encyclopedia of Type Strains, Phase IV (KMG-IV): sequencing the most valuable type-strain genomes for metagenomic binning, comparative biology and taxonomic classification.</title>
        <authorList>
            <person name="Goeker M."/>
        </authorList>
    </citation>
    <scope>NUCLEOTIDE SEQUENCE [LARGE SCALE GENOMIC DNA]</scope>
    <source>
        <strain evidence="2 3">DSM 27016</strain>
    </source>
</reference>
<dbReference type="PANTHER" id="PTHR39162">
    <property type="entry name" value="GLL3345 PROTEIN"/>
    <property type="match status" value="1"/>
</dbReference>
<evidence type="ECO:0000313" key="2">
    <source>
        <dbReference type="EMBL" id="RCX16361.1"/>
    </source>
</evidence>
<name>A0A369B4H7_9FIRM</name>
<dbReference type="Proteomes" id="UP000253034">
    <property type="component" value="Unassembled WGS sequence"/>
</dbReference>
<feature type="compositionally biased region" description="Basic and acidic residues" evidence="1">
    <location>
        <begin position="158"/>
        <end position="173"/>
    </location>
</feature>
<comment type="caution">
    <text evidence="2">The sequence shown here is derived from an EMBL/GenBank/DDBJ whole genome shotgun (WGS) entry which is preliminary data.</text>
</comment>
<dbReference type="NCBIfam" id="TIGR02874">
    <property type="entry name" value="spore_ytfJ"/>
    <property type="match status" value="1"/>
</dbReference>
<dbReference type="Pfam" id="PF09579">
    <property type="entry name" value="Spore_YtfJ"/>
    <property type="match status" value="1"/>
</dbReference>
<evidence type="ECO:0000256" key="1">
    <source>
        <dbReference type="SAM" id="MobiDB-lite"/>
    </source>
</evidence>